<dbReference type="NCBIfam" id="TIGR01254">
    <property type="entry name" value="sfuA"/>
    <property type="match status" value="1"/>
</dbReference>
<dbReference type="GO" id="GO:0030975">
    <property type="term" value="F:thiamine binding"/>
    <property type="evidence" value="ECO:0007669"/>
    <property type="project" value="InterPro"/>
</dbReference>
<dbReference type="SUPFAM" id="SSF53850">
    <property type="entry name" value="Periplasmic binding protein-like II"/>
    <property type="match status" value="1"/>
</dbReference>
<name>A0A6J6XSH8_9ZZZZ</name>
<dbReference type="Pfam" id="PF13343">
    <property type="entry name" value="SBP_bac_6"/>
    <property type="match status" value="1"/>
</dbReference>
<dbReference type="PANTHER" id="PTHR30006">
    <property type="entry name" value="THIAMINE-BINDING PERIPLASMIC PROTEIN-RELATED"/>
    <property type="match status" value="1"/>
</dbReference>
<dbReference type="EMBL" id="CAEZWM010000094">
    <property type="protein sequence ID" value="CAB4658896.1"/>
    <property type="molecule type" value="Genomic_DNA"/>
</dbReference>
<gene>
    <name evidence="2" type="ORF">UFOPK2242_00839</name>
    <name evidence="3" type="ORF">UFOPK2925_00623</name>
    <name evidence="4" type="ORF">UFOPK2996_00917</name>
</gene>
<evidence type="ECO:0000313" key="4">
    <source>
        <dbReference type="EMBL" id="CAB4798168.1"/>
    </source>
</evidence>
<dbReference type="Gene3D" id="3.40.190.10">
    <property type="entry name" value="Periplasmic binding protein-like II"/>
    <property type="match status" value="1"/>
</dbReference>
<dbReference type="InterPro" id="IPR005948">
    <property type="entry name" value="ThiB-like"/>
</dbReference>
<reference evidence="4" key="1">
    <citation type="submission" date="2020-05" db="EMBL/GenBank/DDBJ databases">
        <authorList>
            <person name="Chiriac C."/>
            <person name="Salcher M."/>
            <person name="Ghai R."/>
            <person name="Kavagutti S V."/>
        </authorList>
    </citation>
    <scope>NUCLEOTIDE SEQUENCE</scope>
</reference>
<dbReference type="EMBL" id="CAEZZU010000074">
    <property type="protein sequence ID" value="CAB4777335.1"/>
    <property type="molecule type" value="Genomic_DNA"/>
</dbReference>
<dbReference type="GO" id="GO:0015888">
    <property type="term" value="P:thiamine transport"/>
    <property type="evidence" value="ECO:0007669"/>
    <property type="project" value="InterPro"/>
</dbReference>
<evidence type="ECO:0000313" key="3">
    <source>
        <dbReference type="EMBL" id="CAB4777335.1"/>
    </source>
</evidence>
<dbReference type="AlphaFoldDB" id="A0A6J6XSH8"/>
<evidence type="ECO:0000256" key="1">
    <source>
        <dbReference type="ARBA" id="ARBA00022729"/>
    </source>
</evidence>
<dbReference type="GO" id="GO:0030976">
    <property type="term" value="F:thiamine pyrophosphate binding"/>
    <property type="evidence" value="ECO:0007669"/>
    <property type="project" value="TreeGrafter"/>
</dbReference>
<proteinExistence type="predicted"/>
<accession>A0A6J6XSH8</accession>
<evidence type="ECO:0000313" key="2">
    <source>
        <dbReference type="EMBL" id="CAB4658896.1"/>
    </source>
</evidence>
<dbReference type="GO" id="GO:0030288">
    <property type="term" value="C:outer membrane-bounded periplasmic space"/>
    <property type="evidence" value="ECO:0007669"/>
    <property type="project" value="TreeGrafter"/>
</dbReference>
<dbReference type="PANTHER" id="PTHR30006:SF2">
    <property type="entry name" value="ABC TRANSPORTER SUBSTRATE-BINDING PROTEIN"/>
    <property type="match status" value="1"/>
</dbReference>
<protein>
    <submittedName>
        <fullName evidence="4">Unannotated protein</fullName>
    </submittedName>
</protein>
<organism evidence="4">
    <name type="scientific">freshwater metagenome</name>
    <dbReference type="NCBI Taxonomy" id="449393"/>
    <lineage>
        <taxon>unclassified sequences</taxon>
        <taxon>metagenomes</taxon>
        <taxon>ecological metagenomes</taxon>
    </lineage>
</organism>
<sequence>MGIDQIDPSLTLNSQGRVTPVDVGDVCVNYDRVWFTSRGLPLPKSLRDLARPEYARLLVVENPATSSTGLAFMLATIAEFGEKGWRDYWRELRSGGVEVVDGWEQAYNSSFSGSAGEGDRPLVVSYATSPPAEVIYADPRPSSAPTGVLTKTCFRQIEGVAVLKNAPNAANAKLLVDFMISKKFQSDLPLQMFVLPARLGTEVPPEFAEFGATPKDPYSLEPRKIAASRDRWIEQWTDTVLR</sequence>
<keyword evidence="1" id="KW-0732">Signal</keyword>
<dbReference type="EMBL" id="CAFAAH010000116">
    <property type="protein sequence ID" value="CAB4798168.1"/>
    <property type="molecule type" value="Genomic_DNA"/>
</dbReference>